<evidence type="ECO:0000313" key="7">
    <source>
        <dbReference type="EMBL" id="CDF34840.1"/>
    </source>
</evidence>
<dbReference type="KEGG" id="ccp:CHC_T00009372001"/>
<organism evidence="7 8">
    <name type="scientific">Chondrus crispus</name>
    <name type="common">Carrageen Irish moss</name>
    <name type="synonym">Polymorpha crispa</name>
    <dbReference type="NCBI Taxonomy" id="2769"/>
    <lineage>
        <taxon>Eukaryota</taxon>
        <taxon>Rhodophyta</taxon>
        <taxon>Florideophyceae</taxon>
        <taxon>Rhodymeniophycidae</taxon>
        <taxon>Gigartinales</taxon>
        <taxon>Gigartinaceae</taxon>
        <taxon>Chondrus</taxon>
    </lineage>
</organism>
<dbReference type="Gene3D" id="3.90.180.10">
    <property type="entry name" value="Medium-chain alcohol dehydrogenases, catalytic domain"/>
    <property type="match status" value="1"/>
</dbReference>
<evidence type="ECO:0000256" key="5">
    <source>
        <dbReference type="SAM" id="MobiDB-lite"/>
    </source>
</evidence>
<dbReference type="GeneID" id="17322410"/>
<accession>R7QBJ9</accession>
<dbReference type="SMART" id="SM00829">
    <property type="entry name" value="PKS_ER"/>
    <property type="match status" value="1"/>
</dbReference>
<dbReference type="Pfam" id="PF08240">
    <property type="entry name" value="ADH_N"/>
    <property type="match status" value="1"/>
</dbReference>
<keyword evidence="2" id="KW-0479">Metal-binding</keyword>
<feature type="compositionally biased region" description="Polar residues" evidence="5">
    <location>
        <begin position="1"/>
        <end position="11"/>
    </location>
</feature>
<dbReference type="InterPro" id="IPR013154">
    <property type="entry name" value="ADH-like_N"/>
</dbReference>
<keyword evidence="3" id="KW-0862">Zinc</keyword>
<dbReference type="OMA" id="MEWGQFE"/>
<name>R7QBJ9_CHOCR</name>
<dbReference type="RefSeq" id="XP_005714659.1">
    <property type="nucleotide sequence ID" value="XM_005714602.1"/>
</dbReference>
<keyword evidence="4" id="KW-0560">Oxidoreductase</keyword>
<reference evidence="8" key="1">
    <citation type="journal article" date="2013" name="Proc. Natl. Acad. Sci. U.S.A.">
        <title>Genome structure and metabolic features in the red seaweed Chondrus crispus shed light on evolution of the Archaeplastida.</title>
        <authorList>
            <person name="Collen J."/>
            <person name="Porcel B."/>
            <person name="Carre W."/>
            <person name="Ball S.G."/>
            <person name="Chaparro C."/>
            <person name="Tonon T."/>
            <person name="Barbeyron T."/>
            <person name="Michel G."/>
            <person name="Noel B."/>
            <person name="Valentin K."/>
            <person name="Elias M."/>
            <person name="Artiguenave F."/>
            <person name="Arun A."/>
            <person name="Aury J.M."/>
            <person name="Barbosa-Neto J.F."/>
            <person name="Bothwell J.H."/>
            <person name="Bouget F.Y."/>
            <person name="Brillet L."/>
            <person name="Cabello-Hurtado F."/>
            <person name="Capella-Gutierrez S."/>
            <person name="Charrier B."/>
            <person name="Cladiere L."/>
            <person name="Cock J.M."/>
            <person name="Coelho S.M."/>
            <person name="Colleoni C."/>
            <person name="Czjzek M."/>
            <person name="Da Silva C."/>
            <person name="Delage L."/>
            <person name="Denoeud F."/>
            <person name="Deschamps P."/>
            <person name="Dittami S.M."/>
            <person name="Gabaldon T."/>
            <person name="Gachon C.M."/>
            <person name="Groisillier A."/>
            <person name="Herve C."/>
            <person name="Jabbari K."/>
            <person name="Katinka M."/>
            <person name="Kloareg B."/>
            <person name="Kowalczyk N."/>
            <person name="Labadie K."/>
            <person name="Leblanc C."/>
            <person name="Lopez P.J."/>
            <person name="McLachlan D.H."/>
            <person name="Meslet-Cladiere L."/>
            <person name="Moustafa A."/>
            <person name="Nehr Z."/>
            <person name="Nyvall Collen P."/>
            <person name="Panaud O."/>
            <person name="Partensky F."/>
            <person name="Poulain J."/>
            <person name="Rensing S.A."/>
            <person name="Rousvoal S."/>
            <person name="Samson G."/>
            <person name="Symeonidi A."/>
            <person name="Weissenbach J."/>
            <person name="Zambounis A."/>
            <person name="Wincker P."/>
            <person name="Boyen C."/>
        </authorList>
    </citation>
    <scope>NUCLEOTIDE SEQUENCE [LARGE SCALE GENOMIC DNA]</scope>
    <source>
        <strain evidence="8">cv. Stackhouse</strain>
    </source>
</reference>
<dbReference type="GO" id="GO:0046872">
    <property type="term" value="F:metal ion binding"/>
    <property type="evidence" value="ECO:0007669"/>
    <property type="project" value="UniProtKB-KW"/>
</dbReference>
<evidence type="ECO:0000256" key="2">
    <source>
        <dbReference type="ARBA" id="ARBA00022723"/>
    </source>
</evidence>
<dbReference type="InterPro" id="IPR020843">
    <property type="entry name" value="ER"/>
</dbReference>
<dbReference type="SUPFAM" id="SSF50129">
    <property type="entry name" value="GroES-like"/>
    <property type="match status" value="1"/>
</dbReference>
<keyword evidence="8" id="KW-1185">Reference proteome</keyword>
<evidence type="ECO:0000259" key="6">
    <source>
        <dbReference type="SMART" id="SM00829"/>
    </source>
</evidence>
<dbReference type="SMR" id="R7QBJ9"/>
<dbReference type="Gramene" id="CDF34840">
    <property type="protein sequence ID" value="CDF34840"/>
    <property type="gene ID" value="CHC_T00009372001"/>
</dbReference>
<dbReference type="InterPro" id="IPR011032">
    <property type="entry name" value="GroES-like_sf"/>
</dbReference>
<dbReference type="AlphaFoldDB" id="R7QBJ9"/>
<gene>
    <name evidence="7" type="ORF">CHC_T00009372001</name>
</gene>
<proteinExistence type="predicted"/>
<dbReference type="GO" id="GO:0016616">
    <property type="term" value="F:oxidoreductase activity, acting on the CH-OH group of donors, NAD or NADP as acceptor"/>
    <property type="evidence" value="ECO:0007669"/>
    <property type="project" value="InterPro"/>
</dbReference>
<dbReference type="Pfam" id="PF00107">
    <property type="entry name" value="ADH_zinc_N"/>
    <property type="match status" value="1"/>
</dbReference>
<dbReference type="EMBL" id="HG001707">
    <property type="protein sequence ID" value="CDF34840.1"/>
    <property type="molecule type" value="Genomic_DNA"/>
</dbReference>
<dbReference type="InterPro" id="IPR013149">
    <property type="entry name" value="ADH-like_C"/>
</dbReference>
<evidence type="ECO:0000256" key="4">
    <source>
        <dbReference type="ARBA" id="ARBA00023002"/>
    </source>
</evidence>
<sequence length="377" mass="40888">MPPTLNGQSAQPPDPDGPLVTEGYVCPAKGAPFELKQVTLPPFTATTVEAQVVMIGLCHTDIHMRDNDWGISNYPLLAGHEGVAHVTRVGSAVRNIRPDDRIAITWIRDSCRACDSCLAGRENICEDSYQGTYLGDSAGAWGSSKFHYNENGGCFSKIQRIEERFAIKIPDGVPSEIACPLLCGGGTVYEPICDYAGPNVKVGVAGVGGLGTAAIKLAKLRGCIITAFSTSPHKKEAALGAGAFEFVNMSDQAQVDAHGGCLDVLLDTTPVESNIDKYMALLKINGTYVKIGIPAMSQQTFSYNFSSLIFQQKKIVGTVVTGTRRMKDMLDLVAKNIDFMKDTDAWKTEHVPISQINEAMDKLSNRDNKGYRYVLEW</sequence>
<evidence type="ECO:0000256" key="1">
    <source>
        <dbReference type="ARBA" id="ARBA00001947"/>
    </source>
</evidence>
<comment type="cofactor">
    <cofactor evidence="1">
        <name>Zn(2+)</name>
        <dbReference type="ChEBI" id="CHEBI:29105"/>
    </cofactor>
</comment>
<feature type="region of interest" description="Disordered" evidence="5">
    <location>
        <begin position="1"/>
        <end position="21"/>
    </location>
</feature>
<evidence type="ECO:0000256" key="3">
    <source>
        <dbReference type="ARBA" id="ARBA00022833"/>
    </source>
</evidence>
<dbReference type="InterPro" id="IPR047109">
    <property type="entry name" value="CAD-like"/>
</dbReference>
<dbReference type="PhylomeDB" id="R7QBJ9"/>
<dbReference type="STRING" id="2769.R7QBJ9"/>
<protein>
    <submittedName>
        <fullName evidence="7">Alcohol dehydrogenase</fullName>
    </submittedName>
</protein>
<dbReference type="PANTHER" id="PTHR42683">
    <property type="entry name" value="ALDEHYDE REDUCTASE"/>
    <property type="match status" value="1"/>
</dbReference>
<dbReference type="CDD" id="cd05283">
    <property type="entry name" value="CAD1"/>
    <property type="match status" value="1"/>
</dbReference>
<dbReference type="FunFam" id="3.40.50.720:FF:000022">
    <property type="entry name" value="Cinnamyl alcohol dehydrogenase"/>
    <property type="match status" value="1"/>
</dbReference>
<dbReference type="InterPro" id="IPR036291">
    <property type="entry name" value="NAD(P)-bd_dom_sf"/>
</dbReference>
<dbReference type="Gene3D" id="3.40.50.720">
    <property type="entry name" value="NAD(P)-binding Rossmann-like Domain"/>
    <property type="match status" value="1"/>
</dbReference>
<dbReference type="SUPFAM" id="SSF51735">
    <property type="entry name" value="NAD(P)-binding Rossmann-fold domains"/>
    <property type="match status" value="1"/>
</dbReference>
<dbReference type="Proteomes" id="UP000012073">
    <property type="component" value="Unassembled WGS sequence"/>
</dbReference>
<evidence type="ECO:0000313" key="8">
    <source>
        <dbReference type="Proteomes" id="UP000012073"/>
    </source>
</evidence>
<feature type="domain" description="Enoyl reductase (ER)" evidence="6">
    <location>
        <begin position="30"/>
        <end position="375"/>
    </location>
</feature>
<dbReference type="OrthoDB" id="1879366at2759"/>